<evidence type="ECO:0000256" key="3">
    <source>
        <dbReference type="ARBA" id="ARBA00023163"/>
    </source>
</evidence>
<dbReference type="SMART" id="SM00342">
    <property type="entry name" value="HTH_ARAC"/>
    <property type="match status" value="1"/>
</dbReference>
<dbReference type="PROSITE" id="PS01124">
    <property type="entry name" value="HTH_ARAC_FAMILY_2"/>
    <property type="match status" value="1"/>
</dbReference>
<evidence type="ECO:0000256" key="1">
    <source>
        <dbReference type="ARBA" id="ARBA00023015"/>
    </source>
</evidence>
<evidence type="ECO:0000256" key="2">
    <source>
        <dbReference type="ARBA" id="ARBA00023125"/>
    </source>
</evidence>
<evidence type="ECO:0000313" key="6">
    <source>
        <dbReference type="Proteomes" id="UP001518140"/>
    </source>
</evidence>
<organism evidence="5 6">
    <name type="scientific">Streptomyces ureilyticus</name>
    <dbReference type="NCBI Taxonomy" id="1775131"/>
    <lineage>
        <taxon>Bacteria</taxon>
        <taxon>Bacillati</taxon>
        <taxon>Actinomycetota</taxon>
        <taxon>Actinomycetes</taxon>
        <taxon>Kitasatosporales</taxon>
        <taxon>Streptomycetaceae</taxon>
        <taxon>Streptomyces</taxon>
    </lineage>
</organism>
<sequence length="314" mass="34748">MPLEARKDGTLVFGYLDPVSNDRARASDAVLVKTATPWAAELRAERFGAITTCDIAGEQRAQVVPHTSVSPVGIDSLVGVLLAGEVTIEQNGRQCALSPGDFVLYGGGRRFRLDLGRDYRWFLMRLDPGTSTLLRQTPDAMVAQELTSSPGGRILSSMLVELADRGHRLGPLSKGEMGEHVTGVLRTLVREYAGRHTPPAHAHRLLRVLEHIDRHLTEELSPARIAAAHHISVRSLHALFQHRGETLGDHIRQRRLSRIRQDLADPALADVPAYAVAARWGITDPSYFGRVFKIEFGLSPREFRRRSLPGRYAP</sequence>
<reference evidence="5 6" key="1">
    <citation type="submission" date="2020-02" db="EMBL/GenBank/DDBJ databases">
        <title>Whole-genome analyses of novel actinobacteria.</title>
        <authorList>
            <person name="Sahin N."/>
            <person name="Tokatli A."/>
        </authorList>
    </citation>
    <scope>NUCLEOTIDE SEQUENCE [LARGE SCALE GENOMIC DNA]</scope>
    <source>
        <strain evidence="5 6">YC419</strain>
    </source>
</reference>
<keyword evidence="1" id="KW-0805">Transcription regulation</keyword>
<dbReference type="InterPro" id="IPR050204">
    <property type="entry name" value="AraC_XylS_family_regulators"/>
</dbReference>
<dbReference type="InterPro" id="IPR009057">
    <property type="entry name" value="Homeodomain-like_sf"/>
</dbReference>
<dbReference type="PANTHER" id="PTHR46796:SF6">
    <property type="entry name" value="ARAC SUBFAMILY"/>
    <property type="match status" value="1"/>
</dbReference>
<feature type="domain" description="HTH araC/xylS-type" evidence="4">
    <location>
        <begin position="206"/>
        <end position="306"/>
    </location>
</feature>
<dbReference type="Gene3D" id="1.10.10.60">
    <property type="entry name" value="Homeodomain-like"/>
    <property type="match status" value="1"/>
</dbReference>
<dbReference type="EMBL" id="JAAKZX010000284">
    <property type="protein sequence ID" value="NGO48702.1"/>
    <property type="molecule type" value="Genomic_DNA"/>
</dbReference>
<keyword evidence="3" id="KW-0804">Transcription</keyword>
<dbReference type="Proteomes" id="UP001518140">
    <property type="component" value="Unassembled WGS sequence"/>
</dbReference>
<dbReference type="RefSeq" id="WP_165345181.1">
    <property type="nucleotide sequence ID" value="NZ_JAAKZX010000284.1"/>
</dbReference>
<dbReference type="Pfam" id="PF12833">
    <property type="entry name" value="HTH_18"/>
    <property type="match status" value="1"/>
</dbReference>
<dbReference type="PANTHER" id="PTHR46796">
    <property type="entry name" value="HTH-TYPE TRANSCRIPTIONAL ACTIVATOR RHAS-RELATED"/>
    <property type="match status" value="1"/>
</dbReference>
<keyword evidence="2" id="KW-0238">DNA-binding</keyword>
<dbReference type="InterPro" id="IPR018060">
    <property type="entry name" value="HTH_AraC"/>
</dbReference>
<dbReference type="Pfam" id="PF14525">
    <property type="entry name" value="AraC_binding_2"/>
    <property type="match status" value="1"/>
</dbReference>
<dbReference type="SUPFAM" id="SSF46689">
    <property type="entry name" value="Homeodomain-like"/>
    <property type="match status" value="1"/>
</dbReference>
<dbReference type="InterPro" id="IPR035418">
    <property type="entry name" value="AraC-bd_2"/>
</dbReference>
<evidence type="ECO:0000313" key="5">
    <source>
        <dbReference type="EMBL" id="NGO48702.1"/>
    </source>
</evidence>
<gene>
    <name evidence="5" type="ORF">G6048_43735</name>
</gene>
<protein>
    <submittedName>
        <fullName evidence="5">Helix-turn-helix domain-containing protein</fullName>
    </submittedName>
</protein>
<accession>A0ABX0E3A7</accession>
<evidence type="ECO:0000259" key="4">
    <source>
        <dbReference type="PROSITE" id="PS01124"/>
    </source>
</evidence>
<keyword evidence="6" id="KW-1185">Reference proteome</keyword>
<proteinExistence type="predicted"/>
<name>A0ABX0E3A7_9ACTN</name>
<comment type="caution">
    <text evidence="5">The sequence shown here is derived from an EMBL/GenBank/DDBJ whole genome shotgun (WGS) entry which is preliminary data.</text>
</comment>